<dbReference type="AlphaFoldDB" id="A0A2M4DAL5"/>
<sequence length="69" mass="7773">MQLVCRFLFLLGFLLSFHLRLAQLGEPDTHHVVHKPLVMVVWIGLMRIGSIVFAQTQLTEGSVSVLLIC</sequence>
<organism evidence="2">
    <name type="scientific">Anopheles darlingi</name>
    <name type="common">Mosquito</name>
    <dbReference type="NCBI Taxonomy" id="43151"/>
    <lineage>
        <taxon>Eukaryota</taxon>
        <taxon>Metazoa</taxon>
        <taxon>Ecdysozoa</taxon>
        <taxon>Arthropoda</taxon>
        <taxon>Hexapoda</taxon>
        <taxon>Insecta</taxon>
        <taxon>Pterygota</taxon>
        <taxon>Neoptera</taxon>
        <taxon>Endopterygota</taxon>
        <taxon>Diptera</taxon>
        <taxon>Nematocera</taxon>
        <taxon>Culicoidea</taxon>
        <taxon>Culicidae</taxon>
        <taxon>Anophelinae</taxon>
        <taxon>Anopheles</taxon>
    </lineage>
</organism>
<evidence type="ECO:0000256" key="1">
    <source>
        <dbReference type="SAM" id="SignalP"/>
    </source>
</evidence>
<protein>
    <submittedName>
        <fullName evidence="2">Putative secreted protein</fullName>
    </submittedName>
</protein>
<proteinExistence type="predicted"/>
<feature type="chain" id="PRO_5015005715" evidence="1">
    <location>
        <begin position="23"/>
        <end position="69"/>
    </location>
</feature>
<evidence type="ECO:0000313" key="2">
    <source>
        <dbReference type="EMBL" id="MBW74623.1"/>
    </source>
</evidence>
<name>A0A2M4DAL5_ANODA</name>
<keyword evidence="1" id="KW-0732">Signal</keyword>
<feature type="signal peptide" evidence="1">
    <location>
        <begin position="1"/>
        <end position="22"/>
    </location>
</feature>
<dbReference type="EMBL" id="GGFL01010445">
    <property type="protein sequence ID" value="MBW74623.1"/>
    <property type="molecule type" value="Transcribed_RNA"/>
</dbReference>
<accession>A0A2M4DAL5</accession>
<reference evidence="2" key="1">
    <citation type="submission" date="2018-01" db="EMBL/GenBank/DDBJ databases">
        <title>An insight into the sialome of Amazonian anophelines.</title>
        <authorList>
            <person name="Ribeiro J.M."/>
            <person name="Scarpassa V."/>
            <person name="Calvo E."/>
        </authorList>
    </citation>
    <scope>NUCLEOTIDE SEQUENCE</scope>
</reference>